<proteinExistence type="predicted"/>
<name>A0AB74UXL5_9GAMM</name>
<accession>A0AB74UXL5</accession>
<protein>
    <submittedName>
        <fullName evidence="2">Relaxation protein</fullName>
    </submittedName>
</protein>
<dbReference type="RefSeq" id="WP_395119263.1">
    <property type="nucleotide sequence ID" value="NZ_CP170721.1"/>
</dbReference>
<sequence>MQEDELTALIDKTATLMVHYERRGAAIDSRLQALADALQGLALQLPAVVKTSADGALQTLPAEMSSLMREGLGSSIGDYRQRLDSASGDVEKTAQALAGQIGHLQRLHRQLIWKTLGAVVLAFALLLAGSVWLSTHYTRVIRDNQLSAELLKAYNGADVTLCDSGTLCANVDTRGARHGERWQYLPVKPR</sequence>
<keyword evidence="1" id="KW-0472">Membrane</keyword>
<organism evidence="2">
    <name type="scientific">Rhodanobacter sp. FW102-FHT14D07</name>
    <dbReference type="NCBI Taxonomy" id="3351462"/>
    <lineage>
        <taxon>Bacteria</taxon>
        <taxon>Pseudomonadati</taxon>
        <taxon>Pseudomonadota</taxon>
        <taxon>Gammaproteobacteria</taxon>
        <taxon>Lysobacterales</taxon>
        <taxon>Rhodanobacteraceae</taxon>
        <taxon>Rhodanobacter</taxon>
    </lineage>
</organism>
<dbReference type="EMBL" id="CP170721">
    <property type="protein sequence ID" value="XIA19448.1"/>
    <property type="molecule type" value="Genomic_DNA"/>
</dbReference>
<gene>
    <name evidence="2" type="ORF">ACFYG5_04695</name>
</gene>
<reference evidence="2" key="1">
    <citation type="submission" date="2024-10" db="EMBL/GenBank/DDBJ databases">
        <authorList>
            <person name="Lesea H.P."/>
            <person name="Kuehl J.V."/>
            <person name="Chandonia J.-M."/>
        </authorList>
    </citation>
    <scope>NUCLEOTIDE SEQUENCE</scope>
    <source>
        <strain evidence="2">FW102-FHT14D07</strain>
    </source>
</reference>
<keyword evidence="1" id="KW-0812">Transmembrane</keyword>
<evidence type="ECO:0000256" key="1">
    <source>
        <dbReference type="SAM" id="Phobius"/>
    </source>
</evidence>
<dbReference type="AlphaFoldDB" id="A0AB74UXL5"/>
<evidence type="ECO:0000313" key="2">
    <source>
        <dbReference type="EMBL" id="XIA19448.1"/>
    </source>
</evidence>
<feature type="transmembrane region" description="Helical" evidence="1">
    <location>
        <begin position="111"/>
        <end position="133"/>
    </location>
</feature>
<keyword evidence="1" id="KW-1133">Transmembrane helix</keyword>